<proteinExistence type="predicted"/>
<keyword evidence="1" id="KW-1133">Transmembrane helix</keyword>
<sequence length="107" mass="12754">KRRHRRKVFLSLSLSLSQPSHEPLRYRQVSAKVSIFTTILTSQLLISEFYFLGFLFAFNGFFFSQFVMFCDPITDLCSIFKWVVYFSIKQLNLDHVFYIQVYVFGEI</sequence>
<organism evidence="2 3">
    <name type="scientific">Vigna mungo</name>
    <name type="common">Black gram</name>
    <name type="synonym">Phaseolus mungo</name>
    <dbReference type="NCBI Taxonomy" id="3915"/>
    <lineage>
        <taxon>Eukaryota</taxon>
        <taxon>Viridiplantae</taxon>
        <taxon>Streptophyta</taxon>
        <taxon>Embryophyta</taxon>
        <taxon>Tracheophyta</taxon>
        <taxon>Spermatophyta</taxon>
        <taxon>Magnoliopsida</taxon>
        <taxon>eudicotyledons</taxon>
        <taxon>Gunneridae</taxon>
        <taxon>Pentapetalae</taxon>
        <taxon>rosids</taxon>
        <taxon>fabids</taxon>
        <taxon>Fabales</taxon>
        <taxon>Fabaceae</taxon>
        <taxon>Papilionoideae</taxon>
        <taxon>50 kb inversion clade</taxon>
        <taxon>NPAAA clade</taxon>
        <taxon>indigoferoid/millettioid clade</taxon>
        <taxon>Phaseoleae</taxon>
        <taxon>Vigna</taxon>
    </lineage>
</organism>
<name>A0AAQ3NHW1_VIGMU</name>
<evidence type="ECO:0000256" key="1">
    <source>
        <dbReference type="SAM" id="Phobius"/>
    </source>
</evidence>
<evidence type="ECO:0000313" key="2">
    <source>
        <dbReference type="EMBL" id="WVZ10091.1"/>
    </source>
</evidence>
<dbReference type="Proteomes" id="UP001374535">
    <property type="component" value="Chromosome 5"/>
</dbReference>
<feature type="transmembrane region" description="Helical" evidence="1">
    <location>
        <begin position="35"/>
        <end position="58"/>
    </location>
</feature>
<accession>A0AAQ3NHW1</accession>
<feature type="non-terminal residue" evidence="2">
    <location>
        <position position="1"/>
    </location>
</feature>
<keyword evidence="1" id="KW-0472">Membrane</keyword>
<evidence type="ECO:0000313" key="3">
    <source>
        <dbReference type="Proteomes" id="UP001374535"/>
    </source>
</evidence>
<dbReference type="EMBL" id="CP144696">
    <property type="protein sequence ID" value="WVZ10091.1"/>
    <property type="molecule type" value="Genomic_DNA"/>
</dbReference>
<protein>
    <submittedName>
        <fullName evidence="2">Uncharacterized protein</fullName>
    </submittedName>
</protein>
<reference evidence="2 3" key="1">
    <citation type="journal article" date="2023" name="Life. Sci Alliance">
        <title>Evolutionary insights into 3D genome organization and epigenetic landscape of Vigna mungo.</title>
        <authorList>
            <person name="Junaid A."/>
            <person name="Singh B."/>
            <person name="Bhatia S."/>
        </authorList>
    </citation>
    <scope>NUCLEOTIDE SEQUENCE [LARGE SCALE GENOMIC DNA]</scope>
    <source>
        <strain evidence="2">Urdbean</strain>
    </source>
</reference>
<keyword evidence="3" id="KW-1185">Reference proteome</keyword>
<keyword evidence="1" id="KW-0812">Transmembrane</keyword>
<gene>
    <name evidence="2" type="ORF">V8G54_014621</name>
</gene>
<dbReference type="AlphaFoldDB" id="A0AAQ3NHW1"/>